<feature type="domain" description="LysM" evidence="2">
    <location>
        <begin position="335"/>
        <end position="378"/>
    </location>
</feature>
<keyword evidence="1" id="KW-0472">Membrane</keyword>
<dbReference type="Pfam" id="PF01476">
    <property type="entry name" value="LysM"/>
    <property type="match status" value="7"/>
</dbReference>
<name>A0A940X0T1_9BACI</name>
<dbReference type="PANTHER" id="PTHR33734:SF22">
    <property type="entry name" value="MEMBRANE-BOUND LYTIC MUREIN TRANSGLYCOSYLASE D"/>
    <property type="match status" value="1"/>
</dbReference>
<dbReference type="InterPro" id="IPR036779">
    <property type="entry name" value="LysM_dom_sf"/>
</dbReference>
<keyword evidence="1" id="KW-0812">Transmembrane</keyword>
<dbReference type="SMART" id="SM00257">
    <property type="entry name" value="LysM"/>
    <property type="match status" value="7"/>
</dbReference>
<feature type="domain" description="LysM" evidence="2">
    <location>
        <begin position="214"/>
        <end position="257"/>
    </location>
</feature>
<dbReference type="GO" id="GO:0008932">
    <property type="term" value="F:lytic endotransglycosylase activity"/>
    <property type="evidence" value="ECO:0007669"/>
    <property type="project" value="TreeGrafter"/>
</dbReference>
<comment type="caution">
    <text evidence="3">The sequence shown here is derived from an EMBL/GenBank/DDBJ whole genome shotgun (WGS) entry which is preliminary data.</text>
</comment>
<evidence type="ECO:0000256" key="1">
    <source>
        <dbReference type="SAM" id="Phobius"/>
    </source>
</evidence>
<dbReference type="RefSeq" id="WP_210599069.1">
    <property type="nucleotide sequence ID" value="NZ_JAGKSQ010000011.1"/>
</dbReference>
<feature type="domain" description="LysM" evidence="2">
    <location>
        <begin position="458"/>
        <end position="502"/>
    </location>
</feature>
<organism evidence="3 4">
    <name type="scientific">Halalkalibacter suaedae</name>
    <dbReference type="NCBI Taxonomy" id="2822140"/>
    <lineage>
        <taxon>Bacteria</taxon>
        <taxon>Bacillati</taxon>
        <taxon>Bacillota</taxon>
        <taxon>Bacilli</taxon>
        <taxon>Bacillales</taxon>
        <taxon>Bacillaceae</taxon>
        <taxon>Halalkalibacter</taxon>
    </lineage>
</organism>
<feature type="domain" description="LysM" evidence="2">
    <location>
        <begin position="272"/>
        <end position="315"/>
    </location>
</feature>
<accession>A0A940X0T1</accession>
<proteinExistence type="predicted"/>
<dbReference type="PROSITE" id="PS51782">
    <property type="entry name" value="LYSM"/>
    <property type="match status" value="7"/>
</dbReference>
<feature type="domain" description="LysM" evidence="2">
    <location>
        <begin position="148"/>
        <end position="191"/>
    </location>
</feature>
<keyword evidence="4" id="KW-1185">Reference proteome</keyword>
<gene>
    <name evidence="3" type="ORF">J7W16_18975</name>
</gene>
<dbReference type="EMBL" id="JAGKSQ010000011">
    <property type="protein sequence ID" value="MBP3953211.1"/>
    <property type="molecule type" value="Genomic_DNA"/>
</dbReference>
<evidence type="ECO:0000259" key="2">
    <source>
        <dbReference type="PROSITE" id="PS51782"/>
    </source>
</evidence>
<reference evidence="3" key="1">
    <citation type="submission" date="2021-03" db="EMBL/GenBank/DDBJ databases">
        <title>Bacillus suaedae sp. nov., isolated from Suaeda aralocaspica.</title>
        <authorList>
            <person name="Lei R.F.R."/>
        </authorList>
    </citation>
    <scope>NUCLEOTIDE SEQUENCE</scope>
    <source>
        <strain evidence="3">YZJH907-2</strain>
    </source>
</reference>
<dbReference type="Gene3D" id="3.10.350.10">
    <property type="entry name" value="LysM domain"/>
    <property type="match status" value="7"/>
</dbReference>
<protein>
    <submittedName>
        <fullName evidence="3">LysM peptidoglycan-binding domain-containing protein</fullName>
    </submittedName>
</protein>
<dbReference type="SUPFAM" id="SSF54106">
    <property type="entry name" value="LysM domain"/>
    <property type="match status" value="7"/>
</dbReference>
<dbReference type="Proteomes" id="UP000678228">
    <property type="component" value="Unassembled WGS sequence"/>
</dbReference>
<feature type="domain" description="LysM" evidence="2">
    <location>
        <begin position="397"/>
        <end position="440"/>
    </location>
</feature>
<dbReference type="CDD" id="cd00118">
    <property type="entry name" value="LysM"/>
    <property type="match status" value="7"/>
</dbReference>
<evidence type="ECO:0000313" key="4">
    <source>
        <dbReference type="Proteomes" id="UP000678228"/>
    </source>
</evidence>
<sequence length="648" mass="70668">MNIQRHEIQQLTNNENEFALILHLDEGLAEFANELGEEREQQNLKATALKIMRRTYPNLRVSVIKVVVGGMLVASLPLVMNNDSASAQTTSGVTQVSQSSTIFYYVKAGDSLWTISRAFNTSIDQLKRANRLTSDTLKLNQRLIIPKAFHTVGVGDYLTVLARDYQSSVEAIKEANQLTSDQVQLGQVVVIPMVPGTPNVRKETTSPSTTKEITTYTVVSGDSVSVIAKQFNTTADAIRNVNNLTSDVIFVGQTLLIPTVASTSPQIQIIDSVYTVVSGDSLSHIAKRFGTTTEALRLANGLKTDMLQIGQRLVIPNGNTNLTPPTTPTLDTTTNTYTVVSGDSLFSIANRFGTTVATLRTVNQLSSDTLQIGQALVVPSNNSDANESEQTIDRVTFTYKVQPGDSLSVIANRFNVTVEAIRLANHLRTDMIQVGQSLTIPDGLNAPTQTSGNTVSNITYTVVSGDNIWDLSVRFGIPQAELLRANQLTTSSRLTIGQKLIIPVHTIAVKPVVSERHGELLDWWAEAQYVFPIGKTATVTDFITGQSFKIKRTIGANHADSETLTVTDTNIARSIWGGFSWTPRAVIVEVDGRKLAASMSFMPHDIEYITNNGITGHFDVYFSNSTRHVDGKRDASHQAQLERAAGLS</sequence>
<dbReference type="AlphaFoldDB" id="A0A940X0T1"/>
<dbReference type="InterPro" id="IPR018392">
    <property type="entry name" value="LysM"/>
</dbReference>
<keyword evidence="1" id="KW-1133">Transmembrane helix</keyword>
<feature type="domain" description="LysM" evidence="2">
    <location>
        <begin position="102"/>
        <end position="145"/>
    </location>
</feature>
<dbReference type="PANTHER" id="PTHR33734">
    <property type="entry name" value="LYSM DOMAIN-CONTAINING GPI-ANCHORED PROTEIN 2"/>
    <property type="match status" value="1"/>
</dbReference>
<feature type="transmembrane region" description="Helical" evidence="1">
    <location>
        <begin position="59"/>
        <end position="80"/>
    </location>
</feature>
<evidence type="ECO:0000313" key="3">
    <source>
        <dbReference type="EMBL" id="MBP3953211.1"/>
    </source>
</evidence>